<feature type="compositionally biased region" description="Polar residues" evidence="1">
    <location>
        <begin position="329"/>
        <end position="342"/>
    </location>
</feature>
<sequence length="342" mass="38635">KKDDADNTMIRTFTHNFKEIEMYQSEKLEQGTTFVNIPNLGDVDILSLLSLIKETLEPLSEIIDIFSLYRKGLTEFLPYGVKILLKKKSAESIIPSFLDYEYGRINIFYRGCKEACSYCKQEGHWKSGCEILLSRKKKPSKKITTSEKNKIASAESAEFKAIDKDIEPPAGKLIESDTKESDDITPPVRRRGTVGLKRPPSCSAAMTLTEQPKKVAPNNMEYITKSDNLSTEMLKIPENKSKKIISSDEETLKIKENKKFINLSSSPRSSDSDGYSPPTVLDRMAEKARNGEITEEQYIIFQEEYVLKNFTQSEVEMDPCTDDGDGLGSSETHSQMDTDTDL</sequence>
<dbReference type="Proteomes" id="UP000187429">
    <property type="component" value="Unassembled WGS sequence"/>
</dbReference>
<feature type="non-terminal residue" evidence="2">
    <location>
        <position position="1"/>
    </location>
</feature>
<name>A0A1R1XUA3_9FUNG</name>
<keyword evidence="3" id="KW-1185">Reference proteome</keyword>
<feature type="compositionally biased region" description="Acidic residues" evidence="1">
    <location>
        <begin position="316"/>
        <end position="325"/>
    </location>
</feature>
<gene>
    <name evidence="2" type="ORF">AYI69_g7110</name>
</gene>
<dbReference type="AlphaFoldDB" id="A0A1R1XUA3"/>
<proteinExistence type="predicted"/>
<feature type="region of interest" description="Disordered" evidence="1">
    <location>
        <begin position="316"/>
        <end position="342"/>
    </location>
</feature>
<reference evidence="3" key="1">
    <citation type="submission" date="2017-01" db="EMBL/GenBank/DDBJ databases">
        <authorList>
            <person name="Wang Y."/>
            <person name="White M."/>
            <person name="Kvist S."/>
            <person name="Moncalvo J.-M."/>
        </authorList>
    </citation>
    <scope>NUCLEOTIDE SEQUENCE [LARGE SCALE GENOMIC DNA]</scope>
    <source>
        <strain evidence="3">ID-206-W2</strain>
    </source>
</reference>
<evidence type="ECO:0000256" key="1">
    <source>
        <dbReference type="SAM" id="MobiDB-lite"/>
    </source>
</evidence>
<protein>
    <recommendedName>
        <fullName evidence="4">CCHC-type domain-containing protein</fullName>
    </recommendedName>
</protein>
<feature type="compositionally biased region" description="Low complexity" evidence="1">
    <location>
        <begin position="264"/>
        <end position="278"/>
    </location>
</feature>
<feature type="region of interest" description="Disordered" evidence="1">
    <location>
        <begin position="171"/>
        <end position="201"/>
    </location>
</feature>
<organism evidence="2 3">
    <name type="scientific">Smittium culicis</name>
    <dbReference type="NCBI Taxonomy" id="133412"/>
    <lineage>
        <taxon>Eukaryota</taxon>
        <taxon>Fungi</taxon>
        <taxon>Fungi incertae sedis</taxon>
        <taxon>Zoopagomycota</taxon>
        <taxon>Kickxellomycotina</taxon>
        <taxon>Harpellomycetes</taxon>
        <taxon>Harpellales</taxon>
        <taxon>Legeriomycetaceae</taxon>
        <taxon>Smittium</taxon>
    </lineage>
</organism>
<evidence type="ECO:0000313" key="3">
    <source>
        <dbReference type="Proteomes" id="UP000187429"/>
    </source>
</evidence>
<evidence type="ECO:0000313" key="2">
    <source>
        <dbReference type="EMBL" id="OMJ18243.1"/>
    </source>
</evidence>
<feature type="region of interest" description="Disordered" evidence="1">
    <location>
        <begin position="260"/>
        <end position="289"/>
    </location>
</feature>
<comment type="caution">
    <text evidence="2">The sequence shown here is derived from an EMBL/GenBank/DDBJ whole genome shotgun (WGS) entry which is preliminary data.</text>
</comment>
<dbReference type="EMBL" id="LSSM01003337">
    <property type="protein sequence ID" value="OMJ18243.1"/>
    <property type="molecule type" value="Genomic_DNA"/>
</dbReference>
<evidence type="ECO:0008006" key="4">
    <source>
        <dbReference type="Google" id="ProtNLM"/>
    </source>
</evidence>
<dbReference type="OrthoDB" id="5554389at2759"/>
<accession>A0A1R1XUA3</accession>